<dbReference type="AlphaFoldDB" id="A0A4C1TH22"/>
<dbReference type="Proteomes" id="UP000299102">
    <property type="component" value="Unassembled WGS sequence"/>
</dbReference>
<reference evidence="1 2" key="1">
    <citation type="journal article" date="2019" name="Commun. Biol.">
        <title>The bagworm genome reveals a unique fibroin gene that provides high tensile strength.</title>
        <authorList>
            <person name="Kono N."/>
            <person name="Nakamura H."/>
            <person name="Ohtoshi R."/>
            <person name="Tomita M."/>
            <person name="Numata K."/>
            <person name="Arakawa K."/>
        </authorList>
    </citation>
    <scope>NUCLEOTIDE SEQUENCE [LARGE SCALE GENOMIC DNA]</scope>
</reference>
<keyword evidence="2" id="KW-1185">Reference proteome</keyword>
<evidence type="ECO:0000313" key="2">
    <source>
        <dbReference type="Proteomes" id="UP000299102"/>
    </source>
</evidence>
<proteinExistence type="predicted"/>
<sequence>MLAWLRPHKKVSGHAAADLWRGEARGECLNGRSHLASPFAAFASGAVFWARVKGPRDEYERVFTFSLSLQSVTSPPARPLFLLLRKLFLTNFW</sequence>
<name>A0A4C1TH22_EUMVA</name>
<dbReference type="EMBL" id="BGZK01000052">
    <property type="protein sequence ID" value="GBP12591.1"/>
    <property type="molecule type" value="Genomic_DNA"/>
</dbReference>
<comment type="caution">
    <text evidence="1">The sequence shown here is derived from an EMBL/GenBank/DDBJ whole genome shotgun (WGS) entry which is preliminary data.</text>
</comment>
<gene>
    <name evidence="1" type="ORF">EVAR_10254_1</name>
</gene>
<protein>
    <submittedName>
        <fullName evidence="1">Uncharacterized protein</fullName>
    </submittedName>
</protein>
<organism evidence="1 2">
    <name type="scientific">Eumeta variegata</name>
    <name type="common">Bagworm moth</name>
    <name type="synonym">Eumeta japonica</name>
    <dbReference type="NCBI Taxonomy" id="151549"/>
    <lineage>
        <taxon>Eukaryota</taxon>
        <taxon>Metazoa</taxon>
        <taxon>Ecdysozoa</taxon>
        <taxon>Arthropoda</taxon>
        <taxon>Hexapoda</taxon>
        <taxon>Insecta</taxon>
        <taxon>Pterygota</taxon>
        <taxon>Neoptera</taxon>
        <taxon>Endopterygota</taxon>
        <taxon>Lepidoptera</taxon>
        <taxon>Glossata</taxon>
        <taxon>Ditrysia</taxon>
        <taxon>Tineoidea</taxon>
        <taxon>Psychidae</taxon>
        <taxon>Oiketicinae</taxon>
        <taxon>Eumeta</taxon>
    </lineage>
</organism>
<evidence type="ECO:0000313" key="1">
    <source>
        <dbReference type="EMBL" id="GBP12591.1"/>
    </source>
</evidence>
<accession>A0A4C1TH22</accession>